<dbReference type="CDD" id="cd00037">
    <property type="entry name" value="CLECT"/>
    <property type="match status" value="1"/>
</dbReference>
<reference evidence="2" key="3">
    <citation type="submission" date="2025-09" db="UniProtKB">
        <authorList>
            <consortium name="Ensembl"/>
        </authorList>
    </citation>
    <scope>IDENTIFICATION</scope>
</reference>
<reference evidence="3" key="1">
    <citation type="submission" date="2013-10" db="EMBL/GenBank/DDBJ databases">
        <authorList>
            <person name="Schartl M."/>
            <person name="Warren W."/>
        </authorList>
    </citation>
    <scope>NUCLEOTIDE SEQUENCE [LARGE SCALE GENOMIC DNA]</scope>
    <source>
        <strain evidence="3">female</strain>
    </source>
</reference>
<dbReference type="PANTHER" id="PTHR22803">
    <property type="entry name" value="MANNOSE, PHOSPHOLIPASE, LECTIN RECEPTOR RELATED"/>
    <property type="match status" value="1"/>
</dbReference>
<dbReference type="OMA" id="HAWIGAS"/>
<dbReference type="Ensembl" id="ENSPFOT00000026407.1">
    <property type="protein sequence ID" value="ENSPFOP00000028317.1"/>
    <property type="gene ID" value="ENSPFOG00000024650.1"/>
</dbReference>
<feature type="domain" description="C-type lectin" evidence="1">
    <location>
        <begin position="8"/>
        <end position="110"/>
    </location>
</feature>
<dbReference type="InterPro" id="IPR016187">
    <property type="entry name" value="CTDL_fold"/>
</dbReference>
<dbReference type="STRING" id="48698.ENSPFOP00000028317"/>
<dbReference type="AlphaFoldDB" id="A0A096MA76"/>
<dbReference type="Gene3D" id="3.10.100.10">
    <property type="entry name" value="Mannose-Binding Protein A, subunit A"/>
    <property type="match status" value="1"/>
</dbReference>
<evidence type="ECO:0000313" key="2">
    <source>
        <dbReference type="Ensembl" id="ENSPFOP00000028317.1"/>
    </source>
</evidence>
<dbReference type="Proteomes" id="UP000028760">
    <property type="component" value="Unassembled WGS sequence"/>
</dbReference>
<accession>A0A096MA76</accession>
<dbReference type="SUPFAM" id="SSF56436">
    <property type="entry name" value="C-type lectin-like"/>
    <property type="match status" value="1"/>
</dbReference>
<dbReference type="eggNOG" id="KOG4297">
    <property type="taxonomic scope" value="Eukaryota"/>
</dbReference>
<proteinExistence type="predicted"/>
<dbReference type="PROSITE" id="PS50041">
    <property type="entry name" value="C_TYPE_LECTIN_2"/>
    <property type="match status" value="1"/>
</dbReference>
<evidence type="ECO:0000313" key="3">
    <source>
        <dbReference type="Proteomes" id="UP000028760"/>
    </source>
</evidence>
<dbReference type="GeneTree" id="ENSGT00940000161814"/>
<name>A0A096MA76_POEFO</name>
<dbReference type="EMBL" id="AYCK01024081">
    <property type="status" value="NOT_ANNOTATED_CDS"/>
    <property type="molecule type" value="Genomic_DNA"/>
</dbReference>
<dbReference type="SMART" id="SM00034">
    <property type="entry name" value="CLECT"/>
    <property type="match status" value="1"/>
</dbReference>
<dbReference type="InterPro" id="IPR016186">
    <property type="entry name" value="C-type_lectin-like/link_sf"/>
</dbReference>
<dbReference type="InterPro" id="IPR001304">
    <property type="entry name" value="C-type_lectin-like"/>
</dbReference>
<protein>
    <recommendedName>
        <fullName evidence="1">C-type lectin domain-containing protein</fullName>
    </recommendedName>
</protein>
<reference evidence="2" key="2">
    <citation type="submission" date="2025-08" db="UniProtKB">
        <authorList>
            <consortium name="Ensembl"/>
        </authorList>
    </citation>
    <scope>IDENTIFICATION</scope>
</reference>
<organism evidence="2 3">
    <name type="scientific">Poecilia formosa</name>
    <name type="common">Amazon molly</name>
    <name type="synonym">Limia formosa</name>
    <dbReference type="NCBI Taxonomy" id="48698"/>
    <lineage>
        <taxon>Eukaryota</taxon>
        <taxon>Metazoa</taxon>
        <taxon>Chordata</taxon>
        <taxon>Craniata</taxon>
        <taxon>Vertebrata</taxon>
        <taxon>Euteleostomi</taxon>
        <taxon>Actinopterygii</taxon>
        <taxon>Neopterygii</taxon>
        <taxon>Teleostei</taxon>
        <taxon>Neoteleostei</taxon>
        <taxon>Acanthomorphata</taxon>
        <taxon>Ovalentaria</taxon>
        <taxon>Atherinomorphae</taxon>
        <taxon>Cyprinodontiformes</taxon>
        <taxon>Poeciliidae</taxon>
        <taxon>Poeciliinae</taxon>
        <taxon>Poecilia</taxon>
    </lineage>
</organism>
<dbReference type="InterPro" id="IPR050111">
    <property type="entry name" value="C-type_lectin/snaclec_domain"/>
</dbReference>
<sequence length="134" mass="15150">CPSGWTPINGRCFRYVAKPMAWIDAEKNCLSMGANLASVHNMQEYHQVQALITAASRGSGLTWLGGSDAQKDRTWLWSDGSPMLYKNWYKGEPNNWKGRQPCLQMNFSGKRKYHTSIFLSCIRTHGLKAIYSAC</sequence>
<dbReference type="Pfam" id="PF00059">
    <property type="entry name" value="Lectin_C"/>
    <property type="match status" value="1"/>
</dbReference>
<evidence type="ECO:0000259" key="1">
    <source>
        <dbReference type="PROSITE" id="PS50041"/>
    </source>
</evidence>
<keyword evidence="3" id="KW-1185">Reference proteome</keyword>